<dbReference type="Proteomes" id="UP000316621">
    <property type="component" value="Chromosome 11"/>
</dbReference>
<evidence type="ECO:0000313" key="5">
    <source>
        <dbReference type="EMBL" id="RZC82181.1"/>
    </source>
</evidence>
<sequence length="177" mass="19937">MADIRQATIFDIPAIQACDLLCFPEEEPWDCYLYEEYIVFWPRLVYVAEDHGTGCIVGFVFAEMEGEGTETHGYIANLGVLPTHRKSGIAKKLMDAAQNALVQEYGSEYVSLHVRKSNQAAINLYSEKLGYNYESAANFYENGEDAYVMQKQLQEKQTDILGTHSTDGGDPHKIFCC</sequence>
<dbReference type="OMA" id="MSMQNAN"/>
<dbReference type="GO" id="GO:1990190">
    <property type="term" value="F:protein-N-terminal-glutamate acetyltransferase activity"/>
    <property type="evidence" value="ECO:0007669"/>
    <property type="project" value="TreeGrafter"/>
</dbReference>
<dbReference type="Pfam" id="PF00583">
    <property type="entry name" value="Acetyltransf_1"/>
    <property type="match status" value="1"/>
</dbReference>
<keyword evidence="1" id="KW-0808">Transferase</keyword>
<feature type="domain" description="N-acetyltransferase" evidence="4">
    <location>
        <begin position="2"/>
        <end position="154"/>
    </location>
</feature>
<organism evidence="5 6">
    <name type="scientific">Papaver somniferum</name>
    <name type="common">Opium poppy</name>
    <dbReference type="NCBI Taxonomy" id="3469"/>
    <lineage>
        <taxon>Eukaryota</taxon>
        <taxon>Viridiplantae</taxon>
        <taxon>Streptophyta</taxon>
        <taxon>Embryophyta</taxon>
        <taxon>Tracheophyta</taxon>
        <taxon>Spermatophyta</taxon>
        <taxon>Magnoliopsida</taxon>
        <taxon>Ranunculales</taxon>
        <taxon>Papaveraceae</taxon>
        <taxon>Papaveroideae</taxon>
        <taxon>Papaver</taxon>
    </lineage>
</organism>
<evidence type="ECO:0000256" key="2">
    <source>
        <dbReference type="ARBA" id="ARBA00023315"/>
    </source>
</evidence>
<keyword evidence="2" id="KW-0012">Acyltransferase</keyword>
<dbReference type="AlphaFoldDB" id="A0A4Y7LD29"/>
<dbReference type="GO" id="GO:0031415">
    <property type="term" value="C:NatA complex"/>
    <property type="evidence" value="ECO:0007669"/>
    <property type="project" value="InterPro"/>
</dbReference>
<dbReference type="GO" id="GO:1990189">
    <property type="term" value="F:protein N-terminal-serine acetyltransferase activity"/>
    <property type="evidence" value="ECO:0007669"/>
    <property type="project" value="TreeGrafter"/>
</dbReference>
<evidence type="ECO:0000313" key="6">
    <source>
        <dbReference type="Proteomes" id="UP000316621"/>
    </source>
</evidence>
<evidence type="ECO:0000259" key="4">
    <source>
        <dbReference type="PROSITE" id="PS51186"/>
    </source>
</evidence>
<dbReference type="PANTHER" id="PTHR23091">
    <property type="entry name" value="N-TERMINAL ACETYLTRANSFERASE"/>
    <property type="match status" value="1"/>
</dbReference>
<dbReference type="Gene3D" id="3.40.630.30">
    <property type="match status" value="1"/>
</dbReference>
<dbReference type="SUPFAM" id="SSF55729">
    <property type="entry name" value="Acyl-CoA N-acyltransferases (Nat)"/>
    <property type="match status" value="1"/>
</dbReference>
<evidence type="ECO:0000256" key="1">
    <source>
        <dbReference type="ARBA" id="ARBA00022679"/>
    </source>
</evidence>
<dbReference type="PROSITE" id="PS51186">
    <property type="entry name" value="GNAT"/>
    <property type="match status" value="1"/>
</dbReference>
<dbReference type="InterPro" id="IPR016181">
    <property type="entry name" value="Acyl_CoA_acyltransferase"/>
</dbReference>
<dbReference type="InterPro" id="IPR000182">
    <property type="entry name" value="GNAT_dom"/>
</dbReference>
<keyword evidence="6" id="KW-1185">Reference proteome</keyword>
<protein>
    <recommendedName>
        <fullName evidence="4">N-acetyltransferase domain-containing protein</fullName>
    </recommendedName>
</protein>
<comment type="similarity">
    <text evidence="3">Belongs to the acetyltransferase family. ARD1 subfamily.</text>
</comment>
<dbReference type="EMBL" id="CM010725">
    <property type="protein sequence ID" value="RZC82181.1"/>
    <property type="molecule type" value="Genomic_DNA"/>
</dbReference>
<reference evidence="5 6" key="1">
    <citation type="journal article" date="2018" name="Science">
        <title>The opium poppy genome and morphinan production.</title>
        <authorList>
            <person name="Guo L."/>
            <person name="Winzer T."/>
            <person name="Yang X."/>
            <person name="Li Y."/>
            <person name="Ning Z."/>
            <person name="He Z."/>
            <person name="Teodor R."/>
            <person name="Lu Y."/>
            <person name="Bowser T.A."/>
            <person name="Graham I.A."/>
            <person name="Ye K."/>
        </authorList>
    </citation>
    <scope>NUCLEOTIDE SEQUENCE [LARGE SCALE GENOMIC DNA]</scope>
    <source>
        <strain evidence="6">cv. HN1</strain>
        <tissue evidence="5">Leaves</tissue>
    </source>
</reference>
<dbReference type="InterPro" id="IPR045047">
    <property type="entry name" value="Ard1-like"/>
</dbReference>
<gene>
    <name evidence="5" type="ORF">C5167_044966</name>
</gene>
<accession>A0A4Y7LD29</accession>
<dbReference type="Gramene" id="RZC82181">
    <property type="protein sequence ID" value="RZC82181"/>
    <property type="gene ID" value="C5167_044966"/>
</dbReference>
<dbReference type="CDD" id="cd04301">
    <property type="entry name" value="NAT_SF"/>
    <property type="match status" value="1"/>
</dbReference>
<evidence type="ECO:0000256" key="3">
    <source>
        <dbReference type="ARBA" id="ARBA00025786"/>
    </source>
</evidence>
<dbReference type="PANTHER" id="PTHR23091:SF4">
    <property type="entry name" value="N-TERMINAL AMINO-ACID N(ALPHA)-ACETYLTRANSFERASE NATA"/>
    <property type="match status" value="1"/>
</dbReference>
<name>A0A4Y7LD29_PAPSO</name>
<dbReference type="STRING" id="3469.A0A4Y7LD29"/>
<dbReference type="OrthoDB" id="25586at2759"/>
<proteinExistence type="inferred from homology"/>